<dbReference type="Pfam" id="PF23584">
    <property type="entry name" value="DUF7136"/>
    <property type="match status" value="1"/>
</dbReference>
<evidence type="ECO:0000256" key="1">
    <source>
        <dbReference type="SAM" id="Phobius"/>
    </source>
</evidence>
<gene>
    <name evidence="3" type="ORF">VFPPC_00104</name>
</gene>
<dbReference type="OrthoDB" id="4490227at2759"/>
<keyword evidence="4" id="KW-1185">Reference proteome</keyword>
<evidence type="ECO:0000313" key="3">
    <source>
        <dbReference type="EMBL" id="OAQ72040.1"/>
    </source>
</evidence>
<proteinExistence type="predicted"/>
<comment type="caution">
    <text evidence="3">The sequence shown here is derived from an EMBL/GenBank/DDBJ whole genome shotgun (WGS) entry which is preliminary data.</text>
</comment>
<evidence type="ECO:0000259" key="2">
    <source>
        <dbReference type="Pfam" id="PF23584"/>
    </source>
</evidence>
<feature type="transmembrane region" description="Helical" evidence="1">
    <location>
        <begin position="246"/>
        <end position="266"/>
    </location>
</feature>
<protein>
    <recommendedName>
        <fullName evidence="2">DUF7136 domain-containing protein</fullName>
    </recommendedName>
</protein>
<accession>A0A179G3J9</accession>
<sequence>MKIQPLWPVCNLTALGNTSLSTVEFNLIFPRNDTYEAMPLMPVVFAVHNPEFASLLHPLIDYAVHPLHDPNTTAKYQPVKVNMTGHNTVYYAYDVATNLFNTEGIWELSWSIRTRYCSIHYDMEGNCAIDMRFRQDLKSIVFTTNEHGLKPDPITTSLEHGRDETQRFGFNIQETMDIPLDRTPEGLLSCAVVATPESSAHPCPPETQGEVKPTYYDHMMLGLSMPLLAIWVMTAQANEDSDGNTLILVLLMYPLVCFSLFAMSLYD</sequence>
<evidence type="ECO:0000313" key="4">
    <source>
        <dbReference type="Proteomes" id="UP000078397"/>
    </source>
</evidence>
<dbReference type="GeneID" id="28844191"/>
<dbReference type="AlphaFoldDB" id="A0A179G3J9"/>
<dbReference type="InterPro" id="IPR055560">
    <property type="entry name" value="DUF7136"/>
</dbReference>
<dbReference type="EMBL" id="LSBJ02000001">
    <property type="protein sequence ID" value="OAQ72040.1"/>
    <property type="molecule type" value="Genomic_DNA"/>
</dbReference>
<organism evidence="3 4">
    <name type="scientific">Pochonia chlamydosporia 170</name>
    <dbReference type="NCBI Taxonomy" id="1380566"/>
    <lineage>
        <taxon>Eukaryota</taxon>
        <taxon>Fungi</taxon>
        <taxon>Dikarya</taxon>
        <taxon>Ascomycota</taxon>
        <taxon>Pezizomycotina</taxon>
        <taxon>Sordariomycetes</taxon>
        <taxon>Hypocreomycetidae</taxon>
        <taxon>Hypocreales</taxon>
        <taxon>Clavicipitaceae</taxon>
        <taxon>Pochonia</taxon>
    </lineage>
</organism>
<name>A0A179G3J9_METCM</name>
<dbReference type="RefSeq" id="XP_018148123.1">
    <property type="nucleotide sequence ID" value="XM_018280197.1"/>
</dbReference>
<feature type="domain" description="DUF7136" evidence="2">
    <location>
        <begin position="20"/>
        <end position="204"/>
    </location>
</feature>
<keyword evidence="1" id="KW-0472">Membrane</keyword>
<keyword evidence="1" id="KW-0812">Transmembrane</keyword>
<dbReference type="Proteomes" id="UP000078397">
    <property type="component" value="Unassembled WGS sequence"/>
</dbReference>
<reference evidence="3 4" key="1">
    <citation type="journal article" date="2016" name="PLoS Pathog.">
        <title>Biosynthesis of antibiotic leucinostatins in bio-control fungus Purpureocillium lilacinum and their inhibition on phytophthora revealed by genome mining.</title>
        <authorList>
            <person name="Wang G."/>
            <person name="Liu Z."/>
            <person name="Lin R."/>
            <person name="Li E."/>
            <person name="Mao Z."/>
            <person name="Ling J."/>
            <person name="Yang Y."/>
            <person name="Yin W.B."/>
            <person name="Xie B."/>
        </authorList>
    </citation>
    <scope>NUCLEOTIDE SEQUENCE [LARGE SCALE GENOMIC DNA]</scope>
    <source>
        <strain evidence="3">170</strain>
    </source>
</reference>
<keyword evidence="1" id="KW-1133">Transmembrane helix</keyword>
<dbReference type="KEGG" id="pchm:VFPPC_00104"/>